<dbReference type="Pfam" id="PF13354">
    <property type="entry name" value="Beta-lactamase2"/>
    <property type="match status" value="1"/>
</dbReference>
<feature type="signal peptide" evidence="7">
    <location>
        <begin position="1"/>
        <end position="38"/>
    </location>
</feature>
<evidence type="ECO:0000256" key="5">
    <source>
        <dbReference type="RuleBase" id="RU361140"/>
    </source>
</evidence>
<dbReference type="PANTHER" id="PTHR35333">
    <property type="entry name" value="BETA-LACTAMASE"/>
    <property type="match status" value="1"/>
</dbReference>
<accession>A0ABN2X6Y9</accession>
<dbReference type="EC" id="3.5.2.6" evidence="2 5"/>
<protein>
    <recommendedName>
        <fullName evidence="2 5">Beta-lactamase</fullName>
        <ecNumber evidence="2 5">3.5.2.6</ecNumber>
    </recommendedName>
</protein>
<name>A0ABN2X6Y9_9MICO</name>
<keyword evidence="10" id="KW-1185">Reference proteome</keyword>
<evidence type="ECO:0000256" key="1">
    <source>
        <dbReference type="ARBA" id="ARBA00009009"/>
    </source>
</evidence>
<dbReference type="InterPro" id="IPR023650">
    <property type="entry name" value="Beta-lactam_class-A_AS"/>
</dbReference>
<gene>
    <name evidence="9" type="primary">bla</name>
    <name evidence="9" type="ORF">GCM10009823_31640</name>
</gene>
<evidence type="ECO:0000256" key="6">
    <source>
        <dbReference type="SAM" id="MobiDB-lite"/>
    </source>
</evidence>
<evidence type="ECO:0000313" key="9">
    <source>
        <dbReference type="EMBL" id="GAA2105909.1"/>
    </source>
</evidence>
<dbReference type="RefSeq" id="WP_344338445.1">
    <property type="nucleotide sequence ID" value="NZ_BAAAPZ010000019.1"/>
</dbReference>
<dbReference type="InterPro" id="IPR012338">
    <property type="entry name" value="Beta-lactam/transpept-like"/>
</dbReference>
<dbReference type="EMBL" id="BAAAPZ010000019">
    <property type="protein sequence ID" value="GAA2105909.1"/>
    <property type="molecule type" value="Genomic_DNA"/>
</dbReference>
<proteinExistence type="inferred from homology"/>
<comment type="similarity">
    <text evidence="1 5">Belongs to the class-A beta-lactamase family.</text>
</comment>
<dbReference type="SUPFAM" id="SSF56601">
    <property type="entry name" value="beta-lactamase/transpeptidase-like"/>
    <property type="match status" value="1"/>
</dbReference>
<feature type="chain" id="PRO_5046058527" description="Beta-lactamase" evidence="7">
    <location>
        <begin position="39"/>
        <end position="324"/>
    </location>
</feature>
<evidence type="ECO:0000256" key="3">
    <source>
        <dbReference type="ARBA" id="ARBA00022801"/>
    </source>
</evidence>
<comment type="caution">
    <text evidence="9">The sequence shown here is derived from an EMBL/GenBank/DDBJ whole genome shotgun (WGS) entry which is preliminary data.</text>
</comment>
<dbReference type="PROSITE" id="PS00146">
    <property type="entry name" value="BETA_LACTAMASE_A"/>
    <property type="match status" value="1"/>
</dbReference>
<dbReference type="InterPro" id="IPR000871">
    <property type="entry name" value="Beta-lactam_class-A"/>
</dbReference>
<keyword evidence="4 5" id="KW-0046">Antibiotic resistance</keyword>
<organism evidence="9 10">
    <name type="scientific">Brevibacterium salitolerans</name>
    <dbReference type="NCBI Taxonomy" id="1403566"/>
    <lineage>
        <taxon>Bacteria</taxon>
        <taxon>Bacillati</taxon>
        <taxon>Actinomycetota</taxon>
        <taxon>Actinomycetes</taxon>
        <taxon>Micrococcales</taxon>
        <taxon>Brevibacteriaceae</taxon>
        <taxon>Brevibacterium</taxon>
    </lineage>
</organism>
<dbReference type="NCBIfam" id="NF033103">
    <property type="entry name" value="bla_class_A"/>
    <property type="match status" value="1"/>
</dbReference>
<dbReference type="Proteomes" id="UP001500984">
    <property type="component" value="Unassembled WGS sequence"/>
</dbReference>
<dbReference type="InterPro" id="IPR045155">
    <property type="entry name" value="Beta-lactam_cat"/>
</dbReference>
<sequence length="324" mass="34039">MTAQFAASPMLVFTRLFRSTAVLGVLSLALLSACGGEATTAPETVGTPPSSEATESETTRSEAPEADSSDFLALEDRFDARVGVYAVDTGTGREVSWRGDERFAYASTIKALAAAALLEKVGTAGLTKTVTIEESDIVSHSPVTETRVGQSMSLEEVCEAALTQSDNTAANVLFAELGGPEAFDAQLNALGDTGTTVSRIEPELNEALPGDPRDTTTPRASAQNLREYVFGEALDDEETAALTTWMKNTRTGDTLVRAELPDDWTVGDKSGGGMYGSRGDLAVVWPTDGAPLVISVLSSREEEDAGYDDRLVSGAAAAAVEQLQ</sequence>
<dbReference type="PRINTS" id="PR00118">
    <property type="entry name" value="BLACTAMASEA"/>
</dbReference>
<evidence type="ECO:0000259" key="8">
    <source>
        <dbReference type="Pfam" id="PF13354"/>
    </source>
</evidence>
<keyword evidence="3 5" id="KW-0378">Hydrolase</keyword>
<evidence type="ECO:0000256" key="2">
    <source>
        <dbReference type="ARBA" id="ARBA00012865"/>
    </source>
</evidence>
<comment type="catalytic activity">
    <reaction evidence="5">
        <text>a beta-lactam + H2O = a substituted beta-amino acid</text>
        <dbReference type="Rhea" id="RHEA:20401"/>
        <dbReference type="ChEBI" id="CHEBI:15377"/>
        <dbReference type="ChEBI" id="CHEBI:35627"/>
        <dbReference type="ChEBI" id="CHEBI:140347"/>
        <dbReference type="EC" id="3.5.2.6"/>
    </reaction>
</comment>
<dbReference type="Gene3D" id="3.40.710.10">
    <property type="entry name" value="DD-peptidase/beta-lactamase superfamily"/>
    <property type="match status" value="1"/>
</dbReference>
<evidence type="ECO:0000256" key="4">
    <source>
        <dbReference type="ARBA" id="ARBA00023251"/>
    </source>
</evidence>
<feature type="region of interest" description="Disordered" evidence="6">
    <location>
        <begin position="38"/>
        <end position="68"/>
    </location>
</feature>
<evidence type="ECO:0000313" key="10">
    <source>
        <dbReference type="Proteomes" id="UP001500984"/>
    </source>
</evidence>
<dbReference type="PANTHER" id="PTHR35333:SF3">
    <property type="entry name" value="BETA-LACTAMASE-TYPE TRANSPEPTIDASE FOLD CONTAINING PROTEIN"/>
    <property type="match status" value="1"/>
</dbReference>
<evidence type="ECO:0000256" key="7">
    <source>
        <dbReference type="SAM" id="SignalP"/>
    </source>
</evidence>
<feature type="domain" description="Beta-lactamase class A catalytic" evidence="8">
    <location>
        <begin position="83"/>
        <end position="297"/>
    </location>
</feature>
<reference evidence="9 10" key="1">
    <citation type="journal article" date="2019" name="Int. J. Syst. Evol. Microbiol.">
        <title>The Global Catalogue of Microorganisms (GCM) 10K type strain sequencing project: providing services to taxonomists for standard genome sequencing and annotation.</title>
        <authorList>
            <consortium name="The Broad Institute Genomics Platform"/>
            <consortium name="The Broad Institute Genome Sequencing Center for Infectious Disease"/>
            <person name="Wu L."/>
            <person name="Ma J."/>
        </authorList>
    </citation>
    <scope>NUCLEOTIDE SEQUENCE [LARGE SCALE GENOMIC DNA]</scope>
    <source>
        <strain evidence="9 10">JCM 15900</strain>
    </source>
</reference>
<keyword evidence="7" id="KW-0732">Signal</keyword>